<dbReference type="PANTHER" id="PTHR15503:SF45">
    <property type="entry name" value="RNA-DIRECTED DNA POLYMERASE HOMOLOG"/>
    <property type="match status" value="1"/>
</dbReference>
<dbReference type="InterPro" id="IPR021109">
    <property type="entry name" value="Peptidase_aspartic_dom_sf"/>
</dbReference>
<evidence type="ECO:0000256" key="2">
    <source>
        <dbReference type="SAM" id="MobiDB-lite"/>
    </source>
</evidence>
<dbReference type="GO" id="GO:0003676">
    <property type="term" value="F:nucleic acid binding"/>
    <property type="evidence" value="ECO:0007669"/>
    <property type="project" value="InterPro"/>
</dbReference>
<dbReference type="AlphaFoldDB" id="A0AB40AWV0"/>
<accession>A0AB40AWV0</accession>
<feature type="region of interest" description="Disordered" evidence="2">
    <location>
        <begin position="1"/>
        <end position="28"/>
    </location>
</feature>
<feature type="compositionally biased region" description="Polar residues" evidence="2">
    <location>
        <begin position="160"/>
        <end position="169"/>
    </location>
</feature>
<dbReference type="GeneID" id="120255830"/>
<dbReference type="PROSITE" id="PS50158">
    <property type="entry name" value="ZF_CCHC"/>
    <property type="match status" value="1"/>
</dbReference>
<evidence type="ECO:0000256" key="1">
    <source>
        <dbReference type="PROSITE-ProRule" id="PRU00047"/>
    </source>
</evidence>
<evidence type="ECO:0000313" key="4">
    <source>
        <dbReference type="Proteomes" id="UP001515500"/>
    </source>
</evidence>
<gene>
    <name evidence="5" type="primary">LOC120255830</name>
</gene>
<dbReference type="RefSeq" id="XP_039119537.1">
    <property type="nucleotide sequence ID" value="XM_039263603.1"/>
</dbReference>
<feature type="region of interest" description="Disordered" evidence="2">
    <location>
        <begin position="141"/>
        <end position="200"/>
    </location>
</feature>
<feature type="region of interest" description="Disordered" evidence="2">
    <location>
        <begin position="232"/>
        <end position="280"/>
    </location>
</feature>
<dbReference type="CDD" id="cd00303">
    <property type="entry name" value="retropepsin_like"/>
    <property type="match status" value="1"/>
</dbReference>
<keyword evidence="1" id="KW-0863">Zinc-finger</keyword>
<keyword evidence="4" id="KW-1185">Reference proteome</keyword>
<feature type="compositionally biased region" description="Polar residues" evidence="2">
    <location>
        <begin position="264"/>
        <end position="273"/>
    </location>
</feature>
<dbReference type="GO" id="GO:0008270">
    <property type="term" value="F:zinc ion binding"/>
    <property type="evidence" value="ECO:0007669"/>
    <property type="project" value="UniProtKB-KW"/>
</dbReference>
<organism evidence="4 5">
    <name type="scientific">Dioscorea cayennensis subsp. rotundata</name>
    <name type="common">White Guinea yam</name>
    <name type="synonym">Dioscorea rotundata</name>
    <dbReference type="NCBI Taxonomy" id="55577"/>
    <lineage>
        <taxon>Eukaryota</taxon>
        <taxon>Viridiplantae</taxon>
        <taxon>Streptophyta</taxon>
        <taxon>Embryophyta</taxon>
        <taxon>Tracheophyta</taxon>
        <taxon>Spermatophyta</taxon>
        <taxon>Magnoliopsida</taxon>
        <taxon>Liliopsida</taxon>
        <taxon>Dioscoreales</taxon>
        <taxon>Dioscoreaceae</taxon>
        <taxon>Dioscorea</taxon>
    </lineage>
</organism>
<evidence type="ECO:0000313" key="5">
    <source>
        <dbReference type="RefSeq" id="XP_039119537.1"/>
    </source>
</evidence>
<feature type="compositionally biased region" description="Polar residues" evidence="2">
    <location>
        <begin position="232"/>
        <end position="242"/>
    </location>
</feature>
<dbReference type="InterPro" id="IPR001878">
    <property type="entry name" value="Znf_CCHC"/>
</dbReference>
<feature type="domain" description="CCHC-type" evidence="3">
    <location>
        <begin position="211"/>
        <end position="226"/>
    </location>
</feature>
<name>A0AB40AWV0_DIOCR</name>
<feature type="compositionally biased region" description="Pro residues" evidence="2">
    <location>
        <begin position="11"/>
        <end position="23"/>
    </location>
</feature>
<dbReference type="GO" id="GO:0006508">
    <property type="term" value="P:proteolysis"/>
    <property type="evidence" value="ECO:0007669"/>
    <property type="project" value="InterPro"/>
</dbReference>
<evidence type="ECO:0000259" key="3">
    <source>
        <dbReference type="PROSITE" id="PS50158"/>
    </source>
</evidence>
<keyword evidence="1" id="KW-0479">Metal-binding</keyword>
<dbReference type="InterPro" id="IPR036875">
    <property type="entry name" value="Znf_CCHC_sf"/>
</dbReference>
<dbReference type="Proteomes" id="UP001515500">
    <property type="component" value="Unplaced"/>
</dbReference>
<protein>
    <submittedName>
        <fullName evidence="5">Uncharacterized protein LOC120255830</fullName>
    </submittedName>
</protein>
<keyword evidence="1" id="KW-0862">Zinc</keyword>
<dbReference type="SMART" id="SM00343">
    <property type="entry name" value="ZnF_C2HC"/>
    <property type="match status" value="2"/>
</dbReference>
<dbReference type="GO" id="GO:0004190">
    <property type="term" value="F:aspartic-type endopeptidase activity"/>
    <property type="evidence" value="ECO:0007669"/>
    <property type="project" value="InterPro"/>
</dbReference>
<sequence>MVRDQRQQQAAPPPPPPPPPTPPTSQKLKKKTIMEFKRSGPLLFEGTTNPDDVEVWVEEMEKAFAVMKCNEEEKLRFGVYMLEGPTKPSEYRGELRIRQGKEFESWEQLRKALFCKYFTRDKMVQFERKFINLTQGRRRDRSFDNKGDRILGNGGRSKSDVGQNKSQTVGEPPAQRSRGLPHASSRSGQKKCSTCGGVHDSKDCRRVTGACYRCGSLEHHIAECPQMQSSGAQRSSTVQNSRYVPAHKSQGSVGQRSGKEVVSEQPSSSTQQKAGRPKTQGRVYALTQEDTHASNAVVSGILSVYSTYACVLFDSGATHSFISSAFIRKHILHVTTFEYDLCVATLVGVDIVLSRACENCPIIVAGHELLARLHVMGMIDYDIIFGEWIFPSRFHLVVDCYAKRGSV</sequence>
<dbReference type="PANTHER" id="PTHR15503">
    <property type="entry name" value="LDOC1 RELATED"/>
    <property type="match status" value="1"/>
</dbReference>
<dbReference type="InterPro" id="IPR032567">
    <property type="entry name" value="RTL1-rel"/>
</dbReference>
<dbReference type="PROSITE" id="PS00141">
    <property type="entry name" value="ASP_PROTEASE"/>
    <property type="match status" value="1"/>
</dbReference>
<dbReference type="Gene3D" id="2.40.70.10">
    <property type="entry name" value="Acid Proteases"/>
    <property type="match status" value="1"/>
</dbReference>
<dbReference type="Pfam" id="PF08284">
    <property type="entry name" value="RVP_2"/>
    <property type="match status" value="1"/>
</dbReference>
<dbReference type="SUPFAM" id="SSF57756">
    <property type="entry name" value="Retrovirus zinc finger-like domains"/>
    <property type="match status" value="1"/>
</dbReference>
<proteinExistence type="predicted"/>
<reference evidence="5" key="1">
    <citation type="submission" date="2025-08" db="UniProtKB">
        <authorList>
            <consortium name="RefSeq"/>
        </authorList>
    </citation>
    <scope>IDENTIFICATION</scope>
</reference>
<dbReference type="InterPro" id="IPR001969">
    <property type="entry name" value="Aspartic_peptidase_AS"/>
</dbReference>
<dbReference type="Gene3D" id="4.10.60.10">
    <property type="entry name" value="Zinc finger, CCHC-type"/>
    <property type="match status" value="1"/>
</dbReference>